<accession>A0ABM7MKM5</accession>
<dbReference type="EMBL" id="AP024238">
    <property type="protein sequence ID" value="BCO26734.1"/>
    <property type="molecule type" value="Genomic_DNA"/>
</dbReference>
<gene>
    <name evidence="1" type="ORF">MIZ03_1619</name>
</gene>
<name>A0ABM7MKM5_9BURK</name>
<protein>
    <submittedName>
        <fullName evidence="1">Uncharacterized protein</fullName>
    </submittedName>
</protein>
<reference evidence="1 2" key="1">
    <citation type="journal article" date="2021" name="Microbiol. Spectr.">
        <title>A Single Bacterium Capable of Oxidation and Reduction of Iron at Circumneutral pH.</title>
        <authorList>
            <person name="Kato S."/>
            <person name="Ohkuma M."/>
        </authorList>
    </citation>
    <scope>NUCLEOTIDE SEQUENCE [LARGE SCALE GENOMIC DNA]</scope>
    <source>
        <strain evidence="1 2">MIZ03</strain>
    </source>
</reference>
<evidence type="ECO:0000313" key="2">
    <source>
        <dbReference type="Proteomes" id="UP000824366"/>
    </source>
</evidence>
<proteinExistence type="predicted"/>
<evidence type="ECO:0000313" key="1">
    <source>
        <dbReference type="EMBL" id="BCO26734.1"/>
    </source>
</evidence>
<organism evidence="1 2">
    <name type="scientific">Rhodoferax lithotrophicus</name>
    <dbReference type="NCBI Taxonomy" id="2798804"/>
    <lineage>
        <taxon>Bacteria</taxon>
        <taxon>Pseudomonadati</taxon>
        <taxon>Pseudomonadota</taxon>
        <taxon>Betaproteobacteria</taxon>
        <taxon>Burkholderiales</taxon>
        <taxon>Comamonadaceae</taxon>
        <taxon>Rhodoferax</taxon>
    </lineage>
</organism>
<dbReference type="Proteomes" id="UP000824366">
    <property type="component" value="Chromosome"/>
</dbReference>
<keyword evidence="2" id="KW-1185">Reference proteome</keyword>
<sequence length="47" mass="5179">MAPAAHELWPAKRRMSFQQSSLHAALQLVPIPPVENTVEINQLDGVS</sequence>